<feature type="chain" id="PRO_5017066479" description="Peptidase A1 domain-containing protein" evidence="3">
    <location>
        <begin position="22"/>
        <end position="172"/>
    </location>
</feature>
<feature type="signal peptide" evidence="3">
    <location>
        <begin position="1"/>
        <end position="21"/>
    </location>
</feature>
<feature type="domain" description="Peptidase A1" evidence="4">
    <location>
        <begin position="80"/>
        <end position="172"/>
    </location>
</feature>
<reference evidence="5 6" key="1">
    <citation type="submission" date="2014-10" db="EMBL/GenBank/DDBJ databases">
        <title>Draft genome of the hookworm Ancylostoma caninum.</title>
        <authorList>
            <person name="Mitreva M."/>
        </authorList>
    </citation>
    <scope>NUCLEOTIDE SEQUENCE [LARGE SCALE GENOMIC DNA]</scope>
    <source>
        <strain evidence="5 6">Baltimore</strain>
    </source>
</reference>
<feature type="non-terminal residue" evidence="5">
    <location>
        <position position="172"/>
    </location>
</feature>
<keyword evidence="3" id="KW-0732">Signal</keyword>
<dbReference type="GO" id="GO:0006508">
    <property type="term" value="P:proteolysis"/>
    <property type="evidence" value="ECO:0007669"/>
    <property type="project" value="InterPro"/>
</dbReference>
<dbReference type="PROSITE" id="PS51767">
    <property type="entry name" value="PEPTIDASE_A1"/>
    <property type="match status" value="1"/>
</dbReference>
<dbReference type="Gene3D" id="2.40.70.10">
    <property type="entry name" value="Acid Proteases"/>
    <property type="match status" value="1"/>
</dbReference>
<dbReference type="EMBL" id="JOJR01013659">
    <property type="protein sequence ID" value="RCN25169.1"/>
    <property type="molecule type" value="Genomic_DNA"/>
</dbReference>
<dbReference type="STRING" id="29170.A0A368F2C5"/>
<accession>A0A368F2C5</accession>
<dbReference type="SUPFAM" id="SSF50630">
    <property type="entry name" value="Acid proteases"/>
    <property type="match status" value="1"/>
</dbReference>
<comment type="caution">
    <text evidence="5">The sequence shown here is derived from an EMBL/GenBank/DDBJ whole genome shotgun (WGS) entry which is preliminary data.</text>
</comment>
<dbReference type="FunFam" id="2.40.70.10:FF:000008">
    <property type="entry name" value="Cathepsin D"/>
    <property type="match status" value="1"/>
</dbReference>
<sequence length="172" mass="19283">MNGLLAAVSWFGFCFFYYQHASPCNLLCGNVPMHKTTYERSSYKVASIAEYLKQKYIKGYKFDSNLAYNEGLSDYSNAQYYGTVQIGTPPQTFQLLFDTGSSNLWVPCKNCKASDLACDFHKKFDCKKSKTCTETNQPFEIQYGSGSMKGVVDNDVVCVSLCKFLSGKIAET</sequence>
<evidence type="ECO:0000256" key="3">
    <source>
        <dbReference type="SAM" id="SignalP"/>
    </source>
</evidence>
<dbReference type="PANTHER" id="PTHR47966">
    <property type="entry name" value="BETA-SITE APP-CLEAVING ENZYME, ISOFORM A-RELATED"/>
    <property type="match status" value="1"/>
</dbReference>
<dbReference type="InterPro" id="IPR001969">
    <property type="entry name" value="Aspartic_peptidase_AS"/>
</dbReference>
<dbReference type="Proteomes" id="UP000252519">
    <property type="component" value="Unassembled WGS sequence"/>
</dbReference>
<evidence type="ECO:0000313" key="5">
    <source>
        <dbReference type="EMBL" id="RCN25169.1"/>
    </source>
</evidence>
<dbReference type="GO" id="GO:0005764">
    <property type="term" value="C:lysosome"/>
    <property type="evidence" value="ECO:0007669"/>
    <property type="project" value="TreeGrafter"/>
</dbReference>
<keyword evidence="6" id="KW-1185">Reference proteome</keyword>
<dbReference type="AlphaFoldDB" id="A0A368F2C5"/>
<proteinExistence type="inferred from homology"/>
<evidence type="ECO:0000256" key="2">
    <source>
        <dbReference type="PIRSR" id="PIRSR601461-2"/>
    </source>
</evidence>
<dbReference type="InterPro" id="IPR021109">
    <property type="entry name" value="Peptidase_aspartic_dom_sf"/>
</dbReference>
<evidence type="ECO:0000313" key="6">
    <source>
        <dbReference type="Proteomes" id="UP000252519"/>
    </source>
</evidence>
<dbReference type="InterPro" id="IPR001461">
    <property type="entry name" value="Aspartic_peptidase_A1"/>
</dbReference>
<dbReference type="InterPro" id="IPR033121">
    <property type="entry name" value="PEPTIDASE_A1"/>
</dbReference>
<gene>
    <name evidence="5" type="ORF">ANCCAN_29120</name>
</gene>
<evidence type="ECO:0000256" key="1">
    <source>
        <dbReference type="ARBA" id="ARBA00007447"/>
    </source>
</evidence>
<dbReference type="PANTHER" id="PTHR47966:SF40">
    <property type="entry name" value="ASPARTIC PROTEASE 3"/>
    <property type="match status" value="1"/>
</dbReference>
<comment type="similarity">
    <text evidence="1">Belongs to the peptidase A1 family.</text>
</comment>
<dbReference type="PROSITE" id="PS00141">
    <property type="entry name" value="ASP_PROTEASE"/>
    <property type="match status" value="1"/>
</dbReference>
<keyword evidence="2" id="KW-1015">Disulfide bond</keyword>
<dbReference type="Pfam" id="PF00026">
    <property type="entry name" value="Asp"/>
    <property type="match status" value="1"/>
</dbReference>
<dbReference type="GO" id="GO:0004190">
    <property type="term" value="F:aspartic-type endopeptidase activity"/>
    <property type="evidence" value="ECO:0007669"/>
    <property type="project" value="InterPro"/>
</dbReference>
<name>A0A368F2C5_ANCCA</name>
<evidence type="ECO:0000259" key="4">
    <source>
        <dbReference type="PROSITE" id="PS51767"/>
    </source>
</evidence>
<organism evidence="5 6">
    <name type="scientific">Ancylostoma caninum</name>
    <name type="common">Dog hookworm</name>
    <dbReference type="NCBI Taxonomy" id="29170"/>
    <lineage>
        <taxon>Eukaryota</taxon>
        <taxon>Metazoa</taxon>
        <taxon>Ecdysozoa</taxon>
        <taxon>Nematoda</taxon>
        <taxon>Chromadorea</taxon>
        <taxon>Rhabditida</taxon>
        <taxon>Rhabditina</taxon>
        <taxon>Rhabditomorpha</taxon>
        <taxon>Strongyloidea</taxon>
        <taxon>Ancylostomatidae</taxon>
        <taxon>Ancylostomatinae</taxon>
        <taxon>Ancylostoma</taxon>
    </lineage>
</organism>
<protein>
    <recommendedName>
        <fullName evidence="4">Peptidase A1 domain-containing protein</fullName>
    </recommendedName>
</protein>
<feature type="disulfide bond" evidence="2">
    <location>
        <begin position="111"/>
        <end position="118"/>
    </location>
</feature>
<dbReference type="OrthoDB" id="1026926at2759"/>